<evidence type="ECO:0000256" key="4">
    <source>
        <dbReference type="ARBA" id="ARBA00022723"/>
    </source>
</evidence>
<feature type="domain" description="Radical SAM core" evidence="8">
    <location>
        <begin position="21"/>
        <end position="253"/>
    </location>
</feature>
<evidence type="ECO:0000256" key="6">
    <source>
        <dbReference type="ARBA" id="ARBA00023014"/>
    </source>
</evidence>
<evidence type="ECO:0000256" key="3">
    <source>
        <dbReference type="ARBA" id="ARBA00022691"/>
    </source>
</evidence>
<keyword evidence="5" id="KW-0408">Iron</keyword>
<evidence type="ECO:0000256" key="1">
    <source>
        <dbReference type="ARBA" id="ARBA00001966"/>
    </source>
</evidence>
<dbReference type="SFLD" id="SFLDG01067">
    <property type="entry name" value="SPASM/twitch_domain_containing"/>
    <property type="match status" value="1"/>
</dbReference>
<dbReference type="EMBL" id="PVNG01000004">
    <property type="protein sequence ID" value="PRX67692.1"/>
    <property type="molecule type" value="Genomic_DNA"/>
</dbReference>
<evidence type="ECO:0000313" key="9">
    <source>
        <dbReference type="EMBL" id="PRX67692.1"/>
    </source>
</evidence>
<evidence type="ECO:0000256" key="7">
    <source>
        <dbReference type="SAM" id="MobiDB-lite"/>
    </source>
</evidence>
<feature type="compositionally biased region" description="Polar residues" evidence="7">
    <location>
        <begin position="362"/>
        <end position="380"/>
    </location>
</feature>
<dbReference type="RefSeq" id="WP_219911745.1">
    <property type="nucleotide sequence ID" value="NZ_PVNG01000004.1"/>
</dbReference>
<accession>A0A2T0N5U8</accession>
<dbReference type="GO" id="GO:0046872">
    <property type="term" value="F:metal ion binding"/>
    <property type="evidence" value="ECO:0007669"/>
    <property type="project" value="UniProtKB-KW"/>
</dbReference>
<evidence type="ECO:0000256" key="2">
    <source>
        <dbReference type="ARBA" id="ARBA00022485"/>
    </source>
</evidence>
<keyword evidence="10" id="KW-1185">Reference proteome</keyword>
<evidence type="ECO:0000259" key="8">
    <source>
        <dbReference type="PROSITE" id="PS51918"/>
    </source>
</evidence>
<protein>
    <recommendedName>
        <fullName evidence="8">Radical SAM core domain-containing protein</fullName>
    </recommendedName>
</protein>
<dbReference type="SFLD" id="SFLDS00029">
    <property type="entry name" value="Radical_SAM"/>
    <property type="match status" value="1"/>
</dbReference>
<dbReference type="PANTHER" id="PTHR43787">
    <property type="entry name" value="FEMO COFACTOR BIOSYNTHESIS PROTEIN NIFB-RELATED"/>
    <property type="match status" value="1"/>
</dbReference>
<dbReference type="InterPro" id="IPR013785">
    <property type="entry name" value="Aldolase_TIM"/>
</dbReference>
<dbReference type="Proteomes" id="UP000238312">
    <property type="component" value="Unassembled WGS sequence"/>
</dbReference>
<dbReference type="GO" id="GO:0051539">
    <property type="term" value="F:4 iron, 4 sulfur cluster binding"/>
    <property type="evidence" value="ECO:0007669"/>
    <property type="project" value="UniProtKB-KW"/>
</dbReference>
<dbReference type="InterPro" id="IPR058240">
    <property type="entry name" value="rSAM_sf"/>
</dbReference>
<dbReference type="GO" id="GO:0003824">
    <property type="term" value="F:catalytic activity"/>
    <property type="evidence" value="ECO:0007669"/>
    <property type="project" value="InterPro"/>
</dbReference>
<keyword evidence="6" id="KW-0411">Iron-sulfur</keyword>
<dbReference type="AlphaFoldDB" id="A0A2T0N5U8"/>
<keyword evidence="2" id="KW-0004">4Fe-4S</keyword>
<proteinExistence type="predicted"/>
<dbReference type="SUPFAM" id="SSF102114">
    <property type="entry name" value="Radical SAM enzymes"/>
    <property type="match status" value="1"/>
</dbReference>
<reference evidence="9 10" key="1">
    <citation type="submission" date="2018-03" db="EMBL/GenBank/DDBJ databases">
        <title>Genomic Encyclopedia of Type Strains, Phase III (KMG-III): the genomes of soil and plant-associated and newly described type strains.</title>
        <authorList>
            <person name="Whitman W."/>
        </authorList>
    </citation>
    <scope>NUCLEOTIDE SEQUENCE [LARGE SCALE GENOMIC DNA]</scope>
    <source>
        <strain evidence="9 10">CGMCC 4.7104</strain>
    </source>
</reference>
<comment type="cofactor">
    <cofactor evidence="1">
        <name>[4Fe-4S] cluster</name>
        <dbReference type="ChEBI" id="CHEBI:49883"/>
    </cofactor>
</comment>
<organism evidence="9 10">
    <name type="scientific">Nonomuraea fuscirosea</name>
    <dbReference type="NCBI Taxonomy" id="1291556"/>
    <lineage>
        <taxon>Bacteria</taxon>
        <taxon>Bacillati</taxon>
        <taxon>Actinomycetota</taxon>
        <taxon>Actinomycetes</taxon>
        <taxon>Streptosporangiales</taxon>
        <taxon>Streptosporangiaceae</taxon>
        <taxon>Nonomuraea</taxon>
    </lineage>
</organism>
<dbReference type="CDD" id="cd01335">
    <property type="entry name" value="Radical_SAM"/>
    <property type="match status" value="1"/>
</dbReference>
<evidence type="ECO:0000256" key="5">
    <source>
        <dbReference type="ARBA" id="ARBA00023004"/>
    </source>
</evidence>
<comment type="caution">
    <text evidence="9">The sequence shown here is derived from an EMBL/GenBank/DDBJ whole genome shotgun (WGS) entry which is preliminary data.</text>
</comment>
<dbReference type="PANTHER" id="PTHR43787:SF3">
    <property type="entry name" value="ARYLSULFATASE REGULATORY PROTEIN"/>
    <property type="match status" value="1"/>
</dbReference>
<dbReference type="InterPro" id="IPR007197">
    <property type="entry name" value="rSAM"/>
</dbReference>
<gene>
    <name evidence="9" type="ORF">B0I32_104449</name>
</gene>
<feature type="region of interest" description="Disordered" evidence="7">
    <location>
        <begin position="328"/>
        <end position="380"/>
    </location>
</feature>
<dbReference type="Pfam" id="PF04055">
    <property type="entry name" value="Radical_SAM"/>
    <property type="match status" value="1"/>
</dbReference>
<dbReference type="Gene3D" id="3.20.20.70">
    <property type="entry name" value="Aldolase class I"/>
    <property type="match status" value="1"/>
</dbReference>
<evidence type="ECO:0000313" key="10">
    <source>
        <dbReference type="Proteomes" id="UP000238312"/>
    </source>
</evidence>
<keyword evidence="3" id="KW-0949">S-adenosyl-L-methionine</keyword>
<sequence>MSAGEPAGVSAFDREMAASFRSDRLHLILFPTEQCNFRCTYCYEDFAIGRMRPEVVEGVKNLIDRRRDDLAHLQISWFGGEPMLARPIVEDVAAHASEARRRRPGLGYDSDMTTNGYLLDDPAARRLAELGIRRFQVSLDGPAQHHDHTRVRADGQGTFERIWRNLSSIRDGSADVRVLLRVHLTPGNLVVMPEFLTRVRDTFLGDPRFLVFLKRVVRLGGPGDASMEVLDAEDARIAALEEIIRTDGRGASLFQPEEVCYAARANSLMVRADGRLGKCTVGLSEPANTVGRLLPDGSLKVDNPRLRQWLQGWESRDPELTACPYEAFTRQGTGPRGPDLLQLTERPGGPPRPAGQAGGRSYRQNSLPSGSAMTTQATSP</sequence>
<name>A0A2T0N5U8_9ACTN</name>
<dbReference type="PROSITE" id="PS51918">
    <property type="entry name" value="RADICAL_SAM"/>
    <property type="match status" value="1"/>
</dbReference>
<dbReference type="UniPathway" id="UPA00782"/>
<keyword evidence="4" id="KW-0479">Metal-binding</keyword>